<dbReference type="PANTHER" id="PTHR34047:SF8">
    <property type="entry name" value="PROTEIN YKFC"/>
    <property type="match status" value="1"/>
</dbReference>
<dbReference type="PANTHER" id="PTHR34047">
    <property type="entry name" value="NUCLEAR INTRON MATURASE 1, MITOCHONDRIAL-RELATED"/>
    <property type="match status" value="1"/>
</dbReference>
<dbReference type="Proteomes" id="UP000034107">
    <property type="component" value="Unassembled WGS sequence"/>
</dbReference>
<dbReference type="SUPFAM" id="SSF56672">
    <property type="entry name" value="DNA/RNA polymerases"/>
    <property type="match status" value="1"/>
</dbReference>
<feature type="domain" description="Reverse transcriptase" evidence="1">
    <location>
        <begin position="1"/>
        <end position="135"/>
    </location>
</feature>
<evidence type="ECO:0000313" key="3">
    <source>
        <dbReference type="Proteomes" id="UP000034107"/>
    </source>
</evidence>
<reference evidence="2 3" key="1">
    <citation type="journal article" date="2015" name="Nature">
        <title>rRNA introns, odd ribosomes, and small enigmatic genomes across a large radiation of phyla.</title>
        <authorList>
            <person name="Brown C.T."/>
            <person name="Hug L.A."/>
            <person name="Thomas B.C."/>
            <person name="Sharon I."/>
            <person name="Castelle C.J."/>
            <person name="Singh A."/>
            <person name="Wilkins M.J."/>
            <person name="Williams K.H."/>
            <person name="Banfield J.F."/>
        </authorList>
    </citation>
    <scope>NUCLEOTIDE SEQUENCE [LARGE SCALE GENOMIC DNA]</scope>
</reference>
<comment type="caution">
    <text evidence="2">The sequence shown here is derived from an EMBL/GenBank/DDBJ whole genome shotgun (WGS) entry which is preliminary data.</text>
</comment>
<evidence type="ECO:0000313" key="2">
    <source>
        <dbReference type="EMBL" id="KKU20939.1"/>
    </source>
</evidence>
<proteinExistence type="predicted"/>
<dbReference type="CDD" id="cd01646">
    <property type="entry name" value="RT_Bac_retron_I"/>
    <property type="match status" value="1"/>
</dbReference>
<organism evidence="2 3">
    <name type="scientific">Candidatus Nomurabacteria bacterium GW2011_GWA1_46_11</name>
    <dbReference type="NCBI Taxonomy" id="1618732"/>
    <lineage>
        <taxon>Bacteria</taxon>
        <taxon>Candidatus Nomuraibacteriota</taxon>
    </lineage>
</organism>
<gene>
    <name evidence="2" type="ORF">UX31_C0024G0008</name>
</gene>
<dbReference type="Pfam" id="PF00078">
    <property type="entry name" value="RVT_1"/>
    <property type="match status" value="1"/>
</dbReference>
<dbReference type="InterPro" id="IPR051083">
    <property type="entry name" value="GrpII_Intron_Splice-Mob/Def"/>
</dbReference>
<dbReference type="InterPro" id="IPR043502">
    <property type="entry name" value="DNA/RNA_pol_sf"/>
</dbReference>
<sequence>MERFIRFSYKVSQNDTKQCWVLKCDIKKFFASIDHNSLQYIVTNYIKDEDTNWLLSRIIKSFHSTQEGKGLPLGNLTSQLLVNIYMNEFDQYVKHALKAKCYIRYTDDFTILSSDKTTLLHEFVRGGAFKAWKCS</sequence>
<dbReference type="PROSITE" id="PS50878">
    <property type="entry name" value="RT_POL"/>
    <property type="match status" value="1"/>
</dbReference>
<evidence type="ECO:0000259" key="1">
    <source>
        <dbReference type="PROSITE" id="PS50878"/>
    </source>
</evidence>
<name>A0A0G1NK15_9BACT</name>
<dbReference type="EMBL" id="LCLS01000024">
    <property type="protein sequence ID" value="KKU20939.1"/>
    <property type="molecule type" value="Genomic_DNA"/>
</dbReference>
<protein>
    <recommendedName>
        <fullName evidence="1">Reverse transcriptase domain-containing protein</fullName>
    </recommendedName>
</protein>
<accession>A0A0G1NK15</accession>
<dbReference type="AlphaFoldDB" id="A0A0G1NK15"/>
<dbReference type="InterPro" id="IPR000477">
    <property type="entry name" value="RT_dom"/>
</dbReference>